<accession>A0AAD7NVY9</accession>
<dbReference type="AlphaFoldDB" id="A0AAD7NVY9"/>
<evidence type="ECO:0000313" key="2">
    <source>
        <dbReference type="EMBL" id="KAJ7777357.1"/>
    </source>
</evidence>
<feature type="compositionally biased region" description="Basic and acidic residues" evidence="1">
    <location>
        <begin position="133"/>
        <end position="151"/>
    </location>
</feature>
<comment type="caution">
    <text evidence="2">The sequence shown here is derived from an EMBL/GenBank/DDBJ whole genome shotgun (WGS) entry which is preliminary data.</text>
</comment>
<organism evidence="2 3">
    <name type="scientific">Mycena metata</name>
    <dbReference type="NCBI Taxonomy" id="1033252"/>
    <lineage>
        <taxon>Eukaryota</taxon>
        <taxon>Fungi</taxon>
        <taxon>Dikarya</taxon>
        <taxon>Basidiomycota</taxon>
        <taxon>Agaricomycotina</taxon>
        <taxon>Agaricomycetes</taxon>
        <taxon>Agaricomycetidae</taxon>
        <taxon>Agaricales</taxon>
        <taxon>Marasmiineae</taxon>
        <taxon>Mycenaceae</taxon>
        <taxon>Mycena</taxon>
    </lineage>
</organism>
<reference evidence="2" key="1">
    <citation type="submission" date="2023-03" db="EMBL/GenBank/DDBJ databases">
        <title>Massive genome expansion in bonnet fungi (Mycena s.s.) driven by repeated elements and novel gene families across ecological guilds.</title>
        <authorList>
            <consortium name="Lawrence Berkeley National Laboratory"/>
            <person name="Harder C.B."/>
            <person name="Miyauchi S."/>
            <person name="Viragh M."/>
            <person name="Kuo A."/>
            <person name="Thoen E."/>
            <person name="Andreopoulos B."/>
            <person name="Lu D."/>
            <person name="Skrede I."/>
            <person name="Drula E."/>
            <person name="Henrissat B."/>
            <person name="Morin E."/>
            <person name="Kohler A."/>
            <person name="Barry K."/>
            <person name="LaButti K."/>
            <person name="Morin E."/>
            <person name="Salamov A."/>
            <person name="Lipzen A."/>
            <person name="Mereny Z."/>
            <person name="Hegedus B."/>
            <person name="Baldrian P."/>
            <person name="Stursova M."/>
            <person name="Weitz H."/>
            <person name="Taylor A."/>
            <person name="Grigoriev I.V."/>
            <person name="Nagy L.G."/>
            <person name="Martin F."/>
            <person name="Kauserud H."/>
        </authorList>
    </citation>
    <scope>NUCLEOTIDE SEQUENCE</scope>
    <source>
        <strain evidence="2">CBHHK182m</strain>
    </source>
</reference>
<evidence type="ECO:0000313" key="3">
    <source>
        <dbReference type="Proteomes" id="UP001215598"/>
    </source>
</evidence>
<feature type="region of interest" description="Disordered" evidence="1">
    <location>
        <begin position="89"/>
        <end position="153"/>
    </location>
</feature>
<feature type="compositionally biased region" description="Pro residues" evidence="1">
    <location>
        <begin position="107"/>
        <end position="116"/>
    </location>
</feature>
<sequence length="328" mass="36265">MLFSGTAWFSRAVHAKTRDLWVKYGGSLIKQDFHEADLFFCDGPNDPSLKKLLSRSLIVRHARWISKSASEQFAVPVSKYLLDDQFDPTKIEPPLQRRDPSKAATPPRKPLAPTQPPHEELGVIPAKPNALKRSLDSENRDESSIELDSRPLKRARTQLPQSLAAIRSLASPTLVGIIQPSAPIPIFPTRAGPTKLFYPSPANSSPPLPDSRAKLTPRADKPLHCIDFTTLKPDTSVLALPHIDFTALKPIPSVLSFPRPRRAARCTANTRSHMNVANTPHLVEATAYKPPRLSIAALLRAPRADACVFEVSTTYRDKVFSCVNIMTP</sequence>
<protein>
    <recommendedName>
        <fullName evidence="4">BRCT domain-containing protein</fullName>
    </recommendedName>
</protein>
<gene>
    <name evidence="2" type="ORF">B0H16DRAFT_1505216</name>
</gene>
<feature type="compositionally biased region" description="Basic and acidic residues" evidence="1">
    <location>
        <begin position="89"/>
        <end position="101"/>
    </location>
</feature>
<dbReference type="EMBL" id="JARKIB010000008">
    <property type="protein sequence ID" value="KAJ7777357.1"/>
    <property type="molecule type" value="Genomic_DNA"/>
</dbReference>
<evidence type="ECO:0008006" key="4">
    <source>
        <dbReference type="Google" id="ProtNLM"/>
    </source>
</evidence>
<dbReference type="Proteomes" id="UP001215598">
    <property type="component" value="Unassembled WGS sequence"/>
</dbReference>
<name>A0AAD7NVY9_9AGAR</name>
<proteinExistence type="predicted"/>
<evidence type="ECO:0000256" key="1">
    <source>
        <dbReference type="SAM" id="MobiDB-lite"/>
    </source>
</evidence>
<keyword evidence="3" id="KW-1185">Reference proteome</keyword>